<keyword evidence="2" id="KW-1185">Reference proteome</keyword>
<evidence type="ECO:0000313" key="2">
    <source>
        <dbReference type="Proteomes" id="UP000644693"/>
    </source>
</evidence>
<proteinExistence type="predicted"/>
<gene>
    <name evidence="1" type="ORF">GCM10007053_22650</name>
</gene>
<accession>A0A918XKR4</accession>
<name>A0A918XKR4_9GAMM</name>
<evidence type="ECO:0000313" key="1">
    <source>
        <dbReference type="EMBL" id="GHD35576.1"/>
    </source>
</evidence>
<dbReference type="AlphaFoldDB" id="A0A918XKR4"/>
<sequence>MIKACSKLRIMRASRQKQSGIGADDSLGLAPWRGAPENRKHKVMLYDCSPLPPLPRLVSGVAAYSPSSGG</sequence>
<dbReference type="Proteomes" id="UP000644693">
    <property type="component" value="Unassembled WGS sequence"/>
</dbReference>
<dbReference type="EMBL" id="BMYM01000002">
    <property type="protein sequence ID" value="GHD35576.1"/>
    <property type="molecule type" value="Genomic_DNA"/>
</dbReference>
<comment type="caution">
    <text evidence="1">The sequence shown here is derived from an EMBL/GenBank/DDBJ whole genome shotgun (WGS) entry which is preliminary data.</text>
</comment>
<protein>
    <submittedName>
        <fullName evidence="1">Uncharacterized protein</fullName>
    </submittedName>
</protein>
<reference evidence="1" key="2">
    <citation type="submission" date="2020-09" db="EMBL/GenBank/DDBJ databases">
        <authorList>
            <person name="Sun Q."/>
            <person name="Kim S."/>
        </authorList>
    </citation>
    <scope>NUCLEOTIDE SEQUENCE</scope>
    <source>
        <strain evidence="1">KCTC 23430</strain>
    </source>
</reference>
<reference evidence="1" key="1">
    <citation type="journal article" date="2014" name="Int. J. Syst. Evol. Microbiol.">
        <title>Complete genome sequence of Corynebacterium casei LMG S-19264T (=DSM 44701T), isolated from a smear-ripened cheese.</title>
        <authorList>
            <consortium name="US DOE Joint Genome Institute (JGI-PGF)"/>
            <person name="Walter F."/>
            <person name="Albersmeier A."/>
            <person name="Kalinowski J."/>
            <person name="Ruckert C."/>
        </authorList>
    </citation>
    <scope>NUCLEOTIDE SEQUENCE</scope>
    <source>
        <strain evidence="1">KCTC 23430</strain>
    </source>
</reference>
<organism evidence="1 2">
    <name type="scientific">Parahalioglobus pacificus</name>
    <dbReference type="NCBI Taxonomy" id="930806"/>
    <lineage>
        <taxon>Bacteria</taxon>
        <taxon>Pseudomonadati</taxon>
        <taxon>Pseudomonadota</taxon>
        <taxon>Gammaproteobacteria</taxon>
        <taxon>Cellvibrionales</taxon>
        <taxon>Halieaceae</taxon>
        <taxon>Parahalioglobus</taxon>
    </lineage>
</organism>